<dbReference type="AlphaFoldDB" id="A0A562TBI5"/>
<name>A0A562TBI5_CHIJA</name>
<accession>A0A562TBI5</accession>
<evidence type="ECO:0000313" key="2">
    <source>
        <dbReference type="EMBL" id="TWI90941.1"/>
    </source>
</evidence>
<dbReference type="RefSeq" id="WP_145710120.1">
    <property type="nucleotide sequence ID" value="NZ_BAAAFY010000001.1"/>
</dbReference>
<evidence type="ECO:0000259" key="1">
    <source>
        <dbReference type="Pfam" id="PF18942"/>
    </source>
</evidence>
<dbReference type="EMBL" id="VLLG01000002">
    <property type="protein sequence ID" value="TWI90941.1"/>
    <property type="molecule type" value="Genomic_DNA"/>
</dbReference>
<dbReference type="OrthoDB" id="1111074at2"/>
<evidence type="ECO:0000313" key="3">
    <source>
        <dbReference type="Proteomes" id="UP000316778"/>
    </source>
</evidence>
<organism evidence="2 3">
    <name type="scientific">Chitinophaga japonensis</name>
    <name type="common">Flexibacter japonensis</name>
    <dbReference type="NCBI Taxonomy" id="104662"/>
    <lineage>
        <taxon>Bacteria</taxon>
        <taxon>Pseudomonadati</taxon>
        <taxon>Bacteroidota</taxon>
        <taxon>Chitinophagia</taxon>
        <taxon>Chitinophagales</taxon>
        <taxon>Chitinophagaceae</taxon>
        <taxon>Chitinophaga</taxon>
    </lineage>
</organism>
<dbReference type="Pfam" id="PF18942">
    <property type="entry name" value="DUF5689"/>
    <property type="match status" value="1"/>
</dbReference>
<feature type="domain" description="DUF5689" evidence="1">
    <location>
        <begin position="32"/>
        <end position="242"/>
    </location>
</feature>
<keyword evidence="3" id="KW-1185">Reference proteome</keyword>
<sequence length="506" mass="54050">MKRIIYSLLLLTMAFLWGCKKDNYPGAAISPYIAIFDIRNLYKGEDLTLTTDNMFGSEKIAAMVVSDHSGGNLPEGLLVVQDRRRLSQLRGISIPLGAQAADFMPGDSVIINVSGGVLTKVDGVLQITGITPGDITKVSSGNAIPLNRVTTSQVLERPDRYESTLLVVVKGGFDPLPAPTDVMSGDKLLNDGFGELTLHTEPGATFADTTLKINANYYGIVFNFNGKDGQPAPQLRLRTASDLAVLSSTVEITPVIITGFMSDLSGGDGNYEYIQLMATRDIDFAATPFSVVVTNNANASTPTGYPANGWATGDRRTFKFNLTSGTAAKGTFFYVGGAGKMINGSSSTSMSSLNWIRSFDYTKIDGDGFGTKTGGLFANSGNASGLAVFEGTDITVDSRPVDVLFIATGGSLYTPGPPPVGYRITNTDFYDVKNPITLEDQPFYRSGTNTLSLVYNGGQGYFNLLGGEYNPATGRWIKARSQTALLLTKQSLITEIEGEGSTTLKQ</sequence>
<dbReference type="Proteomes" id="UP000316778">
    <property type="component" value="Unassembled WGS sequence"/>
</dbReference>
<comment type="caution">
    <text evidence="2">The sequence shown here is derived from an EMBL/GenBank/DDBJ whole genome shotgun (WGS) entry which is preliminary data.</text>
</comment>
<protein>
    <recommendedName>
        <fullName evidence="1">DUF5689 domain-containing protein</fullName>
    </recommendedName>
</protein>
<proteinExistence type="predicted"/>
<reference evidence="2 3" key="1">
    <citation type="journal article" date="2013" name="Stand. Genomic Sci.">
        <title>Genomic Encyclopedia of Type Strains, Phase I: The one thousand microbial genomes (KMG-I) project.</title>
        <authorList>
            <person name="Kyrpides N.C."/>
            <person name="Woyke T."/>
            <person name="Eisen J.A."/>
            <person name="Garrity G."/>
            <person name="Lilburn T.G."/>
            <person name="Beck B.J."/>
            <person name="Whitman W.B."/>
            <person name="Hugenholtz P."/>
            <person name="Klenk H.P."/>
        </authorList>
    </citation>
    <scope>NUCLEOTIDE SEQUENCE [LARGE SCALE GENOMIC DNA]</scope>
    <source>
        <strain evidence="2 3">DSM 13484</strain>
    </source>
</reference>
<gene>
    <name evidence="2" type="ORF">LX66_0302</name>
</gene>
<dbReference type="InterPro" id="IPR043744">
    <property type="entry name" value="DUF5689"/>
</dbReference>